<gene>
    <name evidence="2" type="ORF">COY98_04020</name>
</gene>
<protein>
    <recommendedName>
        <fullName evidence="1">DOD-type homing endonuclease domain-containing protein</fullName>
    </recommendedName>
</protein>
<name>A0A2M7Q3W4_9BACT</name>
<dbReference type="Gene3D" id="3.10.28.10">
    <property type="entry name" value="Homing endonucleases"/>
    <property type="match status" value="1"/>
</dbReference>
<dbReference type="Proteomes" id="UP000230732">
    <property type="component" value="Unassembled WGS sequence"/>
</dbReference>
<accession>A0A2M7Q3W4</accession>
<dbReference type="InterPro" id="IPR004042">
    <property type="entry name" value="Intein_endonuc_central"/>
</dbReference>
<dbReference type="PROSITE" id="PS50819">
    <property type="entry name" value="INTEIN_ENDONUCLEASE"/>
    <property type="match status" value="1"/>
</dbReference>
<dbReference type="SUPFAM" id="SSF55608">
    <property type="entry name" value="Homing endonucleases"/>
    <property type="match status" value="2"/>
</dbReference>
<feature type="domain" description="DOD-type homing endonuclease" evidence="1">
    <location>
        <begin position="22"/>
        <end position="168"/>
    </location>
</feature>
<dbReference type="InterPro" id="IPR027434">
    <property type="entry name" value="Homing_endonucl"/>
</dbReference>
<dbReference type="GO" id="GO:0004519">
    <property type="term" value="F:endonuclease activity"/>
    <property type="evidence" value="ECO:0007669"/>
    <property type="project" value="InterPro"/>
</dbReference>
<sequence length="228" mass="26867">MPVFKKVNKSFFKKWSPEMAYVLGFFAADGYITVNKRGGQFWCIQITDKKILEQIREAIQSDHKISVRVRSGNESTLYRLQIGSIEMCENLRRLGFSERKTKSLVVPNVPEKYFSDFVRGYFDGDGNVWTGIIHKQRKTRNFAIQASFTSCSKVFLESILERLAMYNFDGGSVYKIKENCYRLQFGTCDTLKLYNFMYNHGSHLEDSLFLERKREVFERYGKLRNLRW</sequence>
<dbReference type="Pfam" id="PF14528">
    <property type="entry name" value="LAGLIDADG_3"/>
    <property type="match status" value="1"/>
</dbReference>
<comment type="caution">
    <text evidence="2">The sequence shown here is derived from an EMBL/GenBank/DDBJ whole genome shotgun (WGS) entry which is preliminary data.</text>
</comment>
<evidence type="ECO:0000313" key="2">
    <source>
        <dbReference type="EMBL" id="PIY58093.1"/>
    </source>
</evidence>
<dbReference type="PRINTS" id="PR00379">
    <property type="entry name" value="INTEIN"/>
</dbReference>
<proteinExistence type="predicted"/>
<organism evidence="2 3">
    <name type="scientific">Candidatus Yonathbacteria bacterium CG_4_10_14_0_8_um_filter_43_17</name>
    <dbReference type="NCBI Taxonomy" id="1975099"/>
    <lineage>
        <taxon>Bacteria</taxon>
        <taxon>Candidatus Yonathiibacteriota</taxon>
    </lineage>
</organism>
<dbReference type="AlphaFoldDB" id="A0A2M7Q3W4"/>
<dbReference type="InterPro" id="IPR006142">
    <property type="entry name" value="INTEIN"/>
</dbReference>
<evidence type="ECO:0000313" key="3">
    <source>
        <dbReference type="Proteomes" id="UP000230732"/>
    </source>
</evidence>
<dbReference type="GO" id="GO:0016539">
    <property type="term" value="P:intein-mediated protein splicing"/>
    <property type="evidence" value="ECO:0007669"/>
    <property type="project" value="InterPro"/>
</dbReference>
<reference evidence="3" key="1">
    <citation type="submission" date="2017-09" db="EMBL/GenBank/DDBJ databases">
        <title>Depth-based differentiation of microbial function through sediment-hosted aquifers and enrichment of novel symbionts in the deep terrestrial subsurface.</title>
        <authorList>
            <person name="Probst A.J."/>
            <person name="Ladd B."/>
            <person name="Jarett J.K."/>
            <person name="Geller-Mcgrath D.E."/>
            <person name="Sieber C.M.K."/>
            <person name="Emerson J.B."/>
            <person name="Anantharaman K."/>
            <person name="Thomas B.C."/>
            <person name="Malmstrom R."/>
            <person name="Stieglmeier M."/>
            <person name="Klingl A."/>
            <person name="Woyke T."/>
            <person name="Ryan C.M."/>
            <person name="Banfield J.F."/>
        </authorList>
    </citation>
    <scope>NUCLEOTIDE SEQUENCE [LARGE SCALE GENOMIC DNA]</scope>
</reference>
<dbReference type="EMBL" id="PFKX01000054">
    <property type="protein sequence ID" value="PIY58093.1"/>
    <property type="molecule type" value="Genomic_DNA"/>
</dbReference>
<dbReference type="InterPro" id="IPR004860">
    <property type="entry name" value="LAGLIDADG_dom"/>
</dbReference>
<evidence type="ECO:0000259" key="1">
    <source>
        <dbReference type="PROSITE" id="PS50819"/>
    </source>
</evidence>